<evidence type="ECO:0000313" key="3">
    <source>
        <dbReference type="EMBL" id="UXI70449.1"/>
    </source>
</evidence>
<evidence type="ECO:0000313" key="4">
    <source>
        <dbReference type="Proteomes" id="UP001064632"/>
    </source>
</evidence>
<protein>
    <recommendedName>
        <fullName evidence="5">Sulphur transport domain-containing protein</fullName>
    </recommendedName>
</protein>
<gene>
    <name evidence="3" type="ORF">N4264_12675</name>
</gene>
<accession>A0ABY6BL08</accession>
<organism evidence="3 4">
    <name type="scientific">Tahibacter amnicola</name>
    <dbReference type="NCBI Taxonomy" id="2976241"/>
    <lineage>
        <taxon>Bacteria</taxon>
        <taxon>Pseudomonadati</taxon>
        <taxon>Pseudomonadota</taxon>
        <taxon>Gammaproteobacteria</taxon>
        <taxon>Lysobacterales</taxon>
        <taxon>Rhodanobacteraceae</taxon>
        <taxon>Tahibacter</taxon>
    </lineage>
</organism>
<keyword evidence="2" id="KW-0472">Membrane</keyword>
<dbReference type="Proteomes" id="UP001064632">
    <property type="component" value="Chromosome"/>
</dbReference>
<keyword evidence="2" id="KW-1133">Transmembrane helix</keyword>
<sequence>MIWAASLGLVGVVLTIIGARCTILNAVGLMAGLAGGGHGTHTVRFSSCGPYYYSGTALFVVAVVLLAMALMRRDARPAVRPNPGTERLPADDVKPMEHV</sequence>
<keyword evidence="4" id="KW-1185">Reference proteome</keyword>
<evidence type="ECO:0000256" key="2">
    <source>
        <dbReference type="SAM" id="Phobius"/>
    </source>
</evidence>
<reference evidence="3" key="1">
    <citation type="submission" date="2022-09" db="EMBL/GenBank/DDBJ databases">
        <title>Tahibacter sp. nov., isolated from a fresh water.</title>
        <authorList>
            <person name="Baek J.H."/>
            <person name="Lee J.K."/>
            <person name="Kim J.M."/>
            <person name="Jeon C.O."/>
        </authorList>
    </citation>
    <scope>NUCLEOTIDE SEQUENCE</scope>
    <source>
        <strain evidence="3">W38</strain>
    </source>
</reference>
<proteinExistence type="predicted"/>
<feature type="transmembrane region" description="Helical" evidence="2">
    <location>
        <begin position="51"/>
        <end position="71"/>
    </location>
</feature>
<keyword evidence="2" id="KW-0812">Transmembrane</keyword>
<evidence type="ECO:0008006" key="5">
    <source>
        <dbReference type="Google" id="ProtNLM"/>
    </source>
</evidence>
<evidence type="ECO:0000256" key="1">
    <source>
        <dbReference type="SAM" id="MobiDB-lite"/>
    </source>
</evidence>
<feature type="compositionally biased region" description="Basic and acidic residues" evidence="1">
    <location>
        <begin position="88"/>
        <end position="99"/>
    </location>
</feature>
<name>A0ABY6BL08_9GAMM</name>
<feature type="region of interest" description="Disordered" evidence="1">
    <location>
        <begin position="77"/>
        <end position="99"/>
    </location>
</feature>
<dbReference type="RefSeq" id="WP_261697397.1">
    <property type="nucleotide sequence ID" value="NZ_CP104694.1"/>
</dbReference>
<dbReference type="EMBL" id="CP104694">
    <property type="protein sequence ID" value="UXI70449.1"/>
    <property type="molecule type" value="Genomic_DNA"/>
</dbReference>